<comment type="function">
    <text evidence="1">Part of the ABC transporter complex LptBFG involved in the translocation of lipopolysaccharide (LPS) from the inner membrane to the outer membrane.</text>
</comment>
<keyword evidence="7 9" id="KW-0472">Membrane</keyword>
<dbReference type="NCBIfam" id="TIGR04408">
    <property type="entry name" value="LptG_lptG"/>
    <property type="match status" value="1"/>
</dbReference>
<evidence type="ECO:0000256" key="6">
    <source>
        <dbReference type="ARBA" id="ARBA00022989"/>
    </source>
</evidence>
<reference evidence="11" key="1">
    <citation type="journal article" date="2019" name="Int. J. Syst. Evol. Microbiol.">
        <title>The Global Catalogue of Microorganisms (GCM) 10K type strain sequencing project: providing services to taxonomists for standard genome sequencing and annotation.</title>
        <authorList>
            <consortium name="The Broad Institute Genomics Platform"/>
            <consortium name="The Broad Institute Genome Sequencing Center for Infectious Disease"/>
            <person name="Wu L."/>
            <person name="Ma J."/>
        </authorList>
    </citation>
    <scope>NUCLEOTIDE SEQUENCE [LARGE SCALE GENOMIC DNA]</scope>
    <source>
        <strain evidence="11">CCUG 55854</strain>
    </source>
</reference>
<comment type="caution">
    <text evidence="10">The sequence shown here is derived from an EMBL/GenBank/DDBJ whole genome shotgun (WGS) entry which is preliminary data.</text>
</comment>
<gene>
    <name evidence="10" type="primary">lptG</name>
    <name evidence="10" type="ORF">ACFQ2N_00950</name>
</gene>
<comment type="subcellular location">
    <subcellularLocation>
        <location evidence="2">Cell membrane</location>
        <topology evidence="2">Multi-pass membrane protein</topology>
    </subcellularLocation>
</comment>
<dbReference type="EMBL" id="JBHTKN010000001">
    <property type="protein sequence ID" value="MFD1040917.1"/>
    <property type="molecule type" value="Genomic_DNA"/>
</dbReference>
<dbReference type="PANTHER" id="PTHR33529">
    <property type="entry name" value="SLR0882 PROTEIN-RELATED"/>
    <property type="match status" value="1"/>
</dbReference>
<feature type="transmembrane region" description="Helical" evidence="9">
    <location>
        <begin position="69"/>
        <end position="92"/>
    </location>
</feature>
<proteinExistence type="inferred from homology"/>
<comment type="subunit">
    <text evidence="8">Component of the lipopolysaccharide transport and assembly complex. The LptBFG transporter is composed of two ATP-binding proteins (LptB) and two transmembrane proteins (LptF and LptG).</text>
</comment>
<evidence type="ECO:0000256" key="9">
    <source>
        <dbReference type="SAM" id="Phobius"/>
    </source>
</evidence>
<feature type="transmembrane region" description="Helical" evidence="9">
    <location>
        <begin position="317"/>
        <end position="334"/>
    </location>
</feature>
<organism evidence="10 11">
    <name type="scientific">Pseudoxanthomonas kaohsiungensis</name>
    <dbReference type="NCBI Taxonomy" id="283923"/>
    <lineage>
        <taxon>Bacteria</taxon>
        <taxon>Pseudomonadati</taxon>
        <taxon>Pseudomonadota</taxon>
        <taxon>Gammaproteobacteria</taxon>
        <taxon>Lysobacterales</taxon>
        <taxon>Lysobacteraceae</taxon>
        <taxon>Pseudoxanthomonas</taxon>
    </lineage>
</organism>
<protein>
    <submittedName>
        <fullName evidence="10">LPS export ABC transporter permease LptG</fullName>
    </submittedName>
</protein>
<sequence>MNFLKPRLHDLYVGRVVLVTVLLTWMVLLGFDVVMALSGQVGDLGKGSFDFPTALAVVAYTVPRRAYTIFPYAAVIGSLMGLGQLAATSELTALRALGLSRRRLSASVAAALVILTTLMVVNGETLAPWGQRQSDQIKLAAKTNNVAIARYQGLWAREGDTFLNAIDGQERVVDGQRTLELRDVRLYKLADDGSLDSLTRAAVAEHDASGWRLRDVRRIRFGFTPGAATEQRVAEERWSSELDPNALAAGVTRARNLSAAELRASIDYRTRNNLDAREYQDIYWSRWFYPINVLALCLAAVPFAFGSLRSGGMGKRLFLGIVFALAFMLLQMLFGRLAGATRIDYRFAYTLPPVLMLVVSWWLFRRKSG</sequence>
<comment type="similarity">
    <text evidence="3">Belongs to the LptF/LptG family.</text>
</comment>
<dbReference type="Pfam" id="PF03739">
    <property type="entry name" value="LptF_LptG"/>
    <property type="match status" value="1"/>
</dbReference>
<evidence type="ECO:0000256" key="1">
    <source>
        <dbReference type="ARBA" id="ARBA00002265"/>
    </source>
</evidence>
<feature type="transmembrane region" description="Helical" evidence="9">
    <location>
        <begin position="104"/>
        <end position="121"/>
    </location>
</feature>
<dbReference type="PANTHER" id="PTHR33529:SF2">
    <property type="entry name" value="LIPOPOLYSACCHARIDE EXPORT SYSTEM PERMEASE PROTEIN LPTG"/>
    <property type="match status" value="1"/>
</dbReference>
<feature type="transmembrane region" description="Helical" evidence="9">
    <location>
        <begin position="287"/>
        <end position="305"/>
    </location>
</feature>
<feature type="transmembrane region" description="Helical" evidence="9">
    <location>
        <begin position="346"/>
        <end position="364"/>
    </location>
</feature>
<evidence type="ECO:0000313" key="10">
    <source>
        <dbReference type="EMBL" id="MFD1040917.1"/>
    </source>
</evidence>
<evidence type="ECO:0000256" key="2">
    <source>
        <dbReference type="ARBA" id="ARBA00004651"/>
    </source>
</evidence>
<evidence type="ECO:0000256" key="3">
    <source>
        <dbReference type="ARBA" id="ARBA00007725"/>
    </source>
</evidence>
<dbReference type="RefSeq" id="WP_162376236.1">
    <property type="nucleotide sequence ID" value="NZ_JBHTKN010000001.1"/>
</dbReference>
<evidence type="ECO:0000256" key="7">
    <source>
        <dbReference type="ARBA" id="ARBA00023136"/>
    </source>
</evidence>
<dbReference type="Proteomes" id="UP001597033">
    <property type="component" value="Unassembled WGS sequence"/>
</dbReference>
<keyword evidence="5 9" id="KW-0812">Transmembrane</keyword>
<dbReference type="InterPro" id="IPR030923">
    <property type="entry name" value="LptG"/>
</dbReference>
<name>A0ABW3LS88_9GAMM</name>
<evidence type="ECO:0000256" key="4">
    <source>
        <dbReference type="ARBA" id="ARBA00022475"/>
    </source>
</evidence>
<feature type="transmembrane region" description="Helical" evidence="9">
    <location>
        <begin position="12"/>
        <end position="31"/>
    </location>
</feature>
<keyword evidence="4" id="KW-1003">Cell membrane</keyword>
<keyword evidence="6 9" id="KW-1133">Transmembrane helix</keyword>
<evidence type="ECO:0000256" key="5">
    <source>
        <dbReference type="ARBA" id="ARBA00022692"/>
    </source>
</evidence>
<evidence type="ECO:0000313" key="11">
    <source>
        <dbReference type="Proteomes" id="UP001597033"/>
    </source>
</evidence>
<evidence type="ECO:0000256" key="8">
    <source>
        <dbReference type="ARBA" id="ARBA00026081"/>
    </source>
</evidence>
<dbReference type="InterPro" id="IPR005495">
    <property type="entry name" value="LptG/LptF_permease"/>
</dbReference>
<accession>A0ABW3LS88</accession>
<keyword evidence="11" id="KW-1185">Reference proteome</keyword>